<dbReference type="GO" id="GO:0032259">
    <property type="term" value="P:methylation"/>
    <property type="evidence" value="ECO:0007669"/>
    <property type="project" value="UniProtKB-KW"/>
</dbReference>
<dbReference type="Gene3D" id="3.40.50.150">
    <property type="entry name" value="Vaccinia Virus protein VP39"/>
    <property type="match status" value="1"/>
</dbReference>
<organism evidence="4 5">
    <name type="scientific">Aliivibrio wodanis</name>
    <dbReference type="NCBI Taxonomy" id="80852"/>
    <lineage>
        <taxon>Bacteria</taxon>
        <taxon>Pseudomonadati</taxon>
        <taxon>Pseudomonadota</taxon>
        <taxon>Gammaproteobacteria</taxon>
        <taxon>Vibrionales</taxon>
        <taxon>Vibrionaceae</taxon>
        <taxon>Aliivibrio</taxon>
    </lineage>
</organism>
<protein>
    <submittedName>
        <fullName evidence="4">Putative methyltransferase</fullName>
    </submittedName>
</protein>
<dbReference type="KEGG" id="awd:AWOD_II_0692"/>
<dbReference type="STRING" id="80852.AWOD_II_0692"/>
<evidence type="ECO:0000259" key="3">
    <source>
        <dbReference type="Pfam" id="PF13649"/>
    </source>
</evidence>
<dbReference type="EMBL" id="LN554847">
    <property type="protein sequence ID" value="CED57326.1"/>
    <property type="molecule type" value="Genomic_DNA"/>
</dbReference>
<dbReference type="PANTHER" id="PTHR43861">
    <property type="entry name" value="TRANS-ACONITATE 2-METHYLTRANSFERASE-RELATED"/>
    <property type="match status" value="1"/>
</dbReference>
<sequence>MSFYENEKNVDKYISMCGGYDGSNLHEFLSEHLKPTSWLLELGCGAGSDIDALKERYKVTGSDFSLEFLKRCSYRHPDIEFLQLNACDLQLERQFDCLFSNKVLHHLSNLDLKESLKNQLSLLNSNGLIAHSFWLGEGSEEMEGLTFNYYLKESLLAMISEFYTIVGTLDYFEFEKGDSIFIVAEKPA</sequence>
<name>A0A090I719_9GAMM</name>
<dbReference type="Proteomes" id="UP000032427">
    <property type="component" value="Chromosome 2"/>
</dbReference>
<dbReference type="PANTHER" id="PTHR43861:SF1">
    <property type="entry name" value="TRANS-ACONITATE 2-METHYLTRANSFERASE"/>
    <property type="match status" value="1"/>
</dbReference>
<dbReference type="HOGENOM" id="CLU_1445358_0_0_6"/>
<evidence type="ECO:0000313" key="5">
    <source>
        <dbReference type="Proteomes" id="UP000032427"/>
    </source>
</evidence>
<dbReference type="AlphaFoldDB" id="A0A090I719"/>
<accession>A0A090I719</accession>
<proteinExistence type="predicted"/>
<dbReference type="CDD" id="cd02440">
    <property type="entry name" value="AdoMet_MTases"/>
    <property type="match status" value="1"/>
</dbReference>
<keyword evidence="1 4" id="KW-0489">Methyltransferase</keyword>
<dbReference type="PATRIC" id="fig|80852.17.peg.3472"/>
<evidence type="ECO:0000313" key="4">
    <source>
        <dbReference type="EMBL" id="CED57326.1"/>
    </source>
</evidence>
<dbReference type="Pfam" id="PF13649">
    <property type="entry name" value="Methyltransf_25"/>
    <property type="match status" value="1"/>
</dbReference>
<evidence type="ECO:0000256" key="2">
    <source>
        <dbReference type="ARBA" id="ARBA00022679"/>
    </source>
</evidence>
<dbReference type="InterPro" id="IPR029063">
    <property type="entry name" value="SAM-dependent_MTases_sf"/>
</dbReference>
<keyword evidence="5" id="KW-1185">Reference proteome</keyword>
<evidence type="ECO:0000256" key="1">
    <source>
        <dbReference type="ARBA" id="ARBA00022603"/>
    </source>
</evidence>
<keyword evidence="2 4" id="KW-0808">Transferase</keyword>
<dbReference type="SUPFAM" id="SSF53335">
    <property type="entry name" value="S-adenosyl-L-methionine-dependent methyltransferases"/>
    <property type="match status" value="1"/>
</dbReference>
<gene>
    <name evidence="4" type="ORF">AWOD_II_0692</name>
</gene>
<dbReference type="InterPro" id="IPR041698">
    <property type="entry name" value="Methyltransf_25"/>
</dbReference>
<reference evidence="5" key="1">
    <citation type="submission" date="2014-09" db="EMBL/GenBank/DDBJ databases">
        <authorList>
            <person name="Hjerde E."/>
        </authorList>
    </citation>
    <scope>NUCLEOTIDE SEQUENCE [LARGE SCALE GENOMIC DNA]</scope>
    <source>
        <strain evidence="5">06/09/139</strain>
    </source>
</reference>
<feature type="domain" description="Methyltransferase" evidence="3">
    <location>
        <begin position="40"/>
        <end position="127"/>
    </location>
</feature>
<dbReference type="GO" id="GO:0008168">
    <property type="term" value="F:methyltransferase activity"/>
    <property type="evidence" value="ECO:0007669"/>
    <property type="project" value="UniProtKB-KW"/>
</dbReference>